<evidence type="ECO:0000313" key="3">
    <source>
        <dbReference type="EMBL" id="TGZ82097.1"/>
    </source>
</evidence>
<feature type="signal peptide" evidence="2">
    <location>
        <begin position="1"/>
        <end position="23"/>
    </location>
</feature>
<protein>
    <recommendedName>
        <fullName evidence="5">Secreted protein</fullName>
    </recommendedName>
</protein>
<evidence type="ECO:0000313" key="4">
    <source>
        <dbReference type="Proteomes" id="UP000298138"/>
    </source>
</evidence>
<organism evidence="3 4">
    <name type="scientific">Ascodesmis nigricans</name>
    <dbReference type="NCBI Taxonomy" id="341454"/>
    <lineage>
        <taxon>Eukaryota</taxon>
        <taxon>Fungi</taxon>
        <taxon>Dikarya</taxon>
        <taxon>Ascomycota</taxon>
        <taxon>Pezizomycotina</taxon>
        <taxon>Pezizomycetes</taxon>
        <taxon>Pezizales</taxon>
        <taxon>Ascodesmidaceae</taxon>
        <taxon>Ascodesmis</taxon>
    </lineage>
</organism>
<evidence type="ECO:0000256" key="1">
    <source>
        <dbReference type="SAM" id="MobiDB-lite"/>
    </source>
</evidence>
<dbReference type="Proteomes" id="UP000298138">
    <property type="component" value="Unassembled WGS sequence"/>
</dbReference>
<accession>A0A4S2MZF9</accession>
<dbReference type="InParanoid" id="A0A4S2MZF9"/>
<feature type="region of interest" description="Disordered" evidence="1">
    <location>
        <begin position="149"/>
        <end position="169"/>
    </location>
</feature>
<gene>
    <name evidence="3" type="ORF">EX30DRAFT_215135</name>
</gene>
<feature type="chain" id="PRO_5020841805" description="Secreted protein" evidence="2">
    <location>
        <begin position="24"/>
        <end position="169"/>
    </location>
</feature>
<name>A0A4S2MZF9_9PEZI</name>
<sequence length="169" mass="19097">MHTPSHRIGWLLRPAILFCCCAGHRMCFKKCLLPFAPPSSGSGANRRWIELNQPASGFVSWLWIHQRYQASQPAFKVHPARSPPTPPCHPSPPVYQKIHFLPPSPSRFIPSLSSKVTQLQHLSIRCTNSQSISIQTALHPLRTAPRINTTTKSLVPDPPTYFDNQQRVY</sequence>
<proteinExistence type="predicted"/>
<keyword evidence="4" id="KW-1185">Reference proteome</keyword>
<reference evidence="3 4" key="1">
    <citation type="submission" date="2019-04" db="EMBL/GenBank/DDBJ databases">
        <title>Comparative genomics and transcriptomics to analyze fruiting body development in filamentous ascomycetes.</title>
        <authorList>
            <consortium name="DOE Joint Genome Institute"/>
            <person name="Lutkenhaus R."/>
            <person name="Traeger S."/>
            <person name="Breuer J."/>
            <person name="Kuo A."/>
            <person name="Lipzen A."/>
            <person name="Pangilinan J."/>
            <person name="Dilworth D."/>
            <person name="Sandor L."/>
            <person name="Poggeler S."/>
            <person name="Barry K."/>
            <person name="Grigoriev I.V."/>
            <person name="Nowrousian M."/>
        </authorList>
    </citation>
    <scope>NUCLEOTIDE SEQUENCE [LARGE SCALE GENOMIC DNA]</scope>
    <source>
        <strain evidence="3 4">CBS 389.68</strain>
    </source>
</reference>
<keyword evidence="2" id="KW-0732">Signal</keyword>
<dbReference type="AlphaFoldDB" id="A0A4S2MZF9"/>
<evidence type="ECO:0008006" key="5">
    <source>
        <dbReference type="Google" id="ProtNLM"/>
    </source>
</evidence>
<evidence type="ECO:0000256" key="2">
    <source>
        <dbReference type="SAM" id="SignalP"/>
    </source>
</evidence>
<dbReference type="EMBL" id="ML220116">
    <property type="protein sequence ID" value="TGZ82097.1"/>
    <property type="molecule type" value="Genomic_DNA"/>
</dbReference>